<evidence type="ECO:0000259" key="6">
    <source>
        <dbReference type="PROSITE" id="PS50835"/>
    </source>
</evidence>
<dbReference type="SMART" id="SM00409">
    <property type="entry name" value="IG"/>
    <property type="match status" value="2"/>
</dbReference>
<reference evidence="7 8" key="1">
    <citation type="submission" date="2024-06" db="EMBL/GenBank/DDBJ databases">
        <authorList>
            <person name="Pan Q."/>
            <person name="Wen M."/>
            <person name="Jouanno E."/>
            <person name="Zahm M."/>
            <person name="Klopp C."/>
            <person name="Cabau C."/>
            <person name="Louis A."/>
            <person name="Berthelot C."/>
            <person name="Parey E."/>
            <person name="Roest Crollius H."/>
            <person name="Montfort J."/>
            <person name="Robinson-Rechavi M."/>
            <person name="Bouchez O."/>
            <person name="Lampietro C."/>
            <person name="Lopez Roques C."/>
            <person name="Donnadieu C."/>
            <person name="Postlethwait J."/>
            <person name="Bobe J."/>
            <person name="Verreycken H."/>
            <person name="Guiguen Y."/>
        </authorList>
    </citation>
    <scope>NUCLEOTIDE SEQUENCE [LARGE SCALE GENOMIC DNA]</scope>
    <source>
        <strain evidence="7">Up_M1</strain>
        <tissue evidence="7">Testis</tissue>
    </source>
</reference>
<evidence type="ECO:0000256" key="5">
    <source>
        <dbReference type="SAM" id="SignalP"/>
    </source>
</evidence>
<gene>
    <name evidence="7" type="ORF">UPYG_G00272270</name>
</gene>
<keyword evidence="3 4" id="KW-0472">Membrane</keyword>
<dbReference type="PANTHER" id="PTHR11860">
    <property type="entry name" value="POLYMERIC-IMMUNOGLOBULIN RECEPTOR"/>
    <property type="match status" value="1"/>
</dbReference>
<dbReference type="Pfam" id="PF07686">
    <property type="entry name" value="V-set"/>
    <property type="match status" value="2"/>
</dbReference>
<evidence type="ECO:0000256" key="1">
    <source>
        <dbReference type="ARBA" id="ARBA00004370"/>
    </source>
</evidence>
<dbReference type="PANTHER" id="PTHR11860:SF118">
    <property type="entry name" value="CMRF35-LIKE MOLECULE 3-RELATED"/>
    <property type="match status" value="1"/>
</dbReference>
<dbReference type="InterPro" id="IPR003599">
    <property type="entry name" value="Ig_sub"/>
</dbReference>
<protein>
    <recommendedName>
        <fullName evidence="6">Ig-like domain-containing protein</fullName>
    </recommendedName>
</protein>
<feature type="chain" id="PRO_5044796454" description="Ig-like domain-containing protein" evidence="5">
    <location>
        <begin position="19"/>
        <end position="337"/>
    </location>
</feature>
<comment type="caution">
    <text evidence="7">The sequence shown here is derived from an EMBL/GenBank/DDBJ whole genome shotgun (WGS) entry which is preliminary data.</text>
</comment>
<comment type="subcellular location">
    <subcellularLocation>
        <location evidence="1">Membrane</location>
    </subcellularLocation>
</comment>
<dbReference type="PROSITE" id="PS50835">
    <property type="entry name" value="IG_LIKE"/>
    <property type="match status" value="1"/>
</dbReference>
<organism evidence="7 8">
    <name type="scientific">Umbra pygmaea</name>
    <name type="common">Eastern mudminnow</name>
    <dbReference type="NCBI Taxonomy" id="75934"/>
    <lineage>
        <taxon>Eukaryota</taxon>
        <taxon>Metazoa</taxon>
        <taxon>Chordata</taxon>
        <taxon>Craniata</taxon>
        <taxon>Vertebrata</taxon>
        <taxon>Euteleostomi</taxon>
        <taxon>Actinopterygii</taxon>
        <taxon>Neopterygii</taxon>
        <taxon>Teleostei</taxon>
        <taxon>Protacanthopterygii</taxon>
        <taxon>Esociformes</taxon>
        <taxon>Umbridae</taxon>
        <taxon>Umbra</taxon>
    </lineage>
</organism>
<evidence type="ECO:0000313" key="7">
    <source>
        <dbReference type="EMBL" id="KAL0968817.1"/>
    </source>
</evidence>
<accession>A0ABD0WX17</accession>
<dbReference type="AlphaFoldDB" id="A0ABD0WX17"/>
<dbReference type="InterPro" id="IPR050671">
    <property type="entry name" value="CD300_family_receptors"/>
</dbReference>
<dbReference type="Proteomes" id="UP001557470">
    <property type="component" value="Unassembled WGS sequence"/>
</dbReference>
<sequence length="337" mass="37524">MRILLIFTLISFITGVSFIVTGYSNGTVIINCHYSKGQESSDKYFCMGPAYSLSCKGKIRTGIKNSWYHNGRFSLYDDTVGNYFMVVIRQLTRQDEGTYWCGVDKPVIVDSYTEVDLKVKEETCCEKSVPVTAYLGGGATFICNYSEDVKFNTKYVCKQSKDNKTCDDINSHSAGRFSLTDISTERRYTVTISNLTEDDTGTYWCGLNTSYIALFTKVQLVMTATTHTPKAKPLFIRPGTTVATLLFVSVVVLLILIIVIKDYRQRNNKTTVISSANMVNSDAVSNREGCHGDGFYEVMNSLTRHSDAAAVSSAHRLNTETGINIESVIMVTVSMRT</sequence>
<keyword evidence="4" id="KW-1133">Transmembrane helix</keyword>
<feature type="transmembrane region" description="Helical" evidence="4">
    <location>
        <begin position="242"/>
        <end position="260"/>
    </location>
</feature>
<feature type="signal peptide" evidence="5">
    <location>
        <begin position="1"/>
        <end position="18"/>
    </location>
</feature>
<keyword evidence="2 4" id="KW-0812">Transmembrane</keyword>
<dbReference type="GO" id="GO:0016020">
    <property type="term" value="C:membrane"/>
    <property type="evidence" value="ECO:0007669"/>
    <property type="project" value="UniProtKB-SubCell"/>
</dbReference>
<dbReference type="SUPFAM" id="SSF48726">
    <property type="entry name" value="Immunoglobulin"/>
    <property type="match status" value="2"/>
</dbReference>
<dbReference type="InterPro" id="IPR013783">
    <property type="entry name" value="Ig-like_fold"/>
</dbReference>
<dbReference type="EMBL" id="JAGEUA010000008">
    <property type="protein sequence ID" value="KAL0968817.1"/>
    <property type="molecule type" value="Genomic_DNA"/>
</dbReference>
<keyword evidence="8" id="KW-1185">Reference proteome</keyword>
<proteinExistence type="predicted"/>
<name>A0ABD0WX17_UMBPY</name>
<dbReference type="InterPro" id="IPR013106">
    <property type="entry name" value="Ig_V-set"/>
</dbReference>
<evidence type="ECO:0000256" key="2">
    <source>
        <dbReference type="ARBA" id="ARBA00022692"/>
    </source>
</evidence>
<keyword evidence="5" id="KW-0732">Signal</keyword>
<dbReference type="InterPro" id="IPR007110">
    <property type="entry name" value="Ig-like_dom"/>
</dbReference>
<evidence type="ECO:0000256" key="3">
    <source>
        <dbReference type="ARBA" id="ARBA00023136"/>
    </source>
</evidence>
<evidence type="ECO:0000256" key="4">
    <source>
        <dbReference type="SAM" id="Phobius"/>
    </source>
</evidence>
<feature type="domain" description="Ig-like" evidence="6">
    <location>
        <begin position="48"/>
        <end position="120"/>
    </location>
</feature>
<evidence type="ECO:0000313" key="8">
    <source>
        <dbReference type="Proteomes" id="UP001557470"/>
    </source>
</evidence>
<dbReference type="InterPro" id="IPR036179">
    <property type="entry name" value="Ig-like_dom_sf"/>
</dbReference>
<dbReference type="Gene3D" id="2.60.40.10">
    <property type="entry name" value="Immunoglobulins"/>
    <property type="match status" value="2"/>
</dbReference>